<dbReference type="HOGENOM" id="CLU_1925407_0_0_10"/>
<name>W8VVZ1_9FLAO</name>
<organism evidence="1 2">
    <name type="scientific">Nonlabens marinus S1-08</name>
    <dbReference type="NCBI Taxonomy" id="1454201"/>
    <lineage>
        <taxon>Bacteria</taxon>
        <taxon>Pseudomonadati</taxon>
        <taxon>Bacteroidota</taxon>
        <taxon>Flavobacteriia</taxon>
        <taxon>Flavobacteriales</taxon>
        <taxon>Flavobacteriaceae</taxon>
        <taxon>Nonlabens</taxon>
    </lineage>
</organism>
<accession>W8VVZ1</accession>
<evidence type="ECO:0000313" key="2">
    <source>
        <dbReference type="Proteomes" id="UP000031760"/>
    </source>
</evidence>
<gene>
    <name evidence="1" type="ORF">NMS_0283</name>
</gene>
<dbReference type="Proteomes" id="UP000031760">
    <property type="component" value="Chromosome"/>
</dbReference>
<dbReference type="RefSeq" id="WP_148311319.1">
    <property type="nucleotide sequence ID" value="NZ_AP014548.1"/>
</dbReference>
<reference evidence="1 2" key="1">
    <citation type="journal article" date="2014" name="Proc. Natl. Acad. Sci. U.S.A.">
        <title>Functional characterization of flavobacteria rhodopsins reveals a unique class of light-driven chloride pump in bacteria.</title>
        <authorList>
            <person name="Yoshizawa S."/>
            <person name="Kumagai Y."/>
            <person name="Kim H."/>
            <person name="Ogura Y."/>
            <person name="Hayashi T."/>
            <person name="Iwasaki W."/>
            <person name="DeLong E.F."/>
            <person name="Kogure K."/>
        </authorList>
    </citation>
    <scope>NUCLEOTIDE SEQUENCE [LARGE SCALE GENOMIC DNA]</scope>
    <source>
        <strain evidence="1 2">S1-08</strain>
    </source>
</reference>
<protein>
    <submittedName>
        <fullName evidence="1">Uncharacterized protein</fullName>
    </submittedName>
</protein>
<dbReference type="STRING" id="1454201.NMS_0283"/>
<keyword evidence="2" id="KW-1185">Reference proteome</keyword>
<dbReference type="EMBL" id="AP014548">
    <property type="protein sequence ID" value="BAO54292.1"/>
    <property type="molecule type" value="Genomic_DNA"/>
</dbReference>
<dbReference type="OrthoDB" id="1144222at2"/>
<proteinExistence type="predicted"/>
<sequence length="131" mass="15039">MQNGDFKNVSFEPNMQFVTVMDSAYQYFSKEDYKMVLAGSVARGETIYQSDKFSLKILLRTYNLVDREEYEFVLRTFSKDFKIIDSYVMSSTLNNLSCDGSIDNDLVITKTCDDGTSKTATIDEYGKFIVE</sequence>
<dbReference type="KEGG" id="nmf:NMS_0283"/>
<dbReference type="AlphaFoldDB" id="W8VVZ1"/>
<evidence type="ECO:0000313" key="1">
    <source>
        <dbReference type="EMBL" id="BAO54292.1"/>
    </source>
</evidence>